<protein>
    <recommendedName>
        <fullName evidence="3">CBM20 domain-containing protein</fullName>
    </recommendedName>
</protein>
<sequence>MGIFLLRMVDGSEMIMTAGRAARRATGEVAFENVDARGNWCAVCTIAANLLTHTYVYKVRDDGTAAWDEQPTQGSWWAY</sequence>
<dbReference type="EMBL" id="CP101397">
    <property type="protein sequence ID" value="UTR80773.1"/>
    <property type="molecule type" value="Genomic_DNA"/>
</dbReference>
<name>A0ABY5FAR9_9ACTN</name>
<reference evidence="1" key="1">
    <citation type="submission" date="2022-07" db="EMBL/GenBank/DDBJ databases">
        <title>Genomic of Streptomyces cavourensis F2.</title>
        <authorList>
            <person name="Hu S."/>
            <person name="Liang W."/>
        </authorList>
    </citation>
    <scope>NUCLEOTIDE SEQUENCE</scope>
    <source>
        <strain evidence="1">F2</strain>
    </source>
</reference>
<dbReference type="Proteomes" id="UP001058236">
    <property type="component" value="Chromosome"/>
</dbReference>
<proteinExistence type="predicted"/>
<evidence type="ECO:0000313" key="2">
    <source>
        <dbReference type="Proteomes" id="UP001058236"/>
    </source>
</evidence>
<dbReference type="RefSeq" id="WP_143675056.1">
    <property type="nucleotide sequence ID" value="NZ_CP101397.1"/>
</dbReference>
<accession>A0ABY5FAR9</accession>
<evidence type="ECO:0000313" key="1">
    <source>
        <dbReference type="EMBL" id="UTR80773.1"/>
    </source>
</evidence>
<keyword evidence="2" id="KW-1185">Reference proteome</keyword>
<evidence type="ECO:0008006" key="3">
    <source>
        <dbReference type="Google" id="ProtNLM"/>
    </source>
</evidence>
<organism evidence="1 2">
    <name type="scientific">Streptomyces cavourensis</name>
    <dbReference type="NCBI Taxonomy" id="67258"/>
    <lineage>
        <taxon>Bacteria</taxon>
        <taxon>Bacillati</taxon>
        <taxon>Actinomycetota</taxon>
        <taxon>Actinomycetes</taxon>
        <taxon>Kitasatosporales</taxon>
        <taxon>Streptomycetaceae</taxon>
        <taxon>Streptomyces</taxon>
    </lineage>
</organism>
<gene>
    <name evidence="1" type="ORF">NLU04_20975</name>
</gene>